<dbReference type="EMBL" id="JAJEQM010000015">
    <property type="protein sequence ID" value="MCC2211290.1"/>
    <property type="molecule type" value="Genomic_DNA"/>
</dbReference>
<evidence type="ECO:0000313" key="4">
    <source>
        <dbReference type="Proteomes" id="UP001198242"/>
    </source>
</evidence>
<keyword evidence="4" id="KW-1185">Reference proteome</keyword>
<reference evidence="3 4" key="1">
    <citation type="submission" date="2021-10" db="EMBL/GenBank/DDBJ databases">
        <title>Anaerobic single-cell dispensing facilitates the cultivation of human gut bacteria.</title>
        <authorList>
            <person name="Afrizal A."/>
        </authorList>
    </citation>
    <scope>NUCLEOTIDE SEQUENCE [LARGE SCALE GENOMIC DNA]</scope>
    <source>
        <strain evidence="3 4">CLA-AA-H232</strain>
    </source>
</reference>
<keyword evidence="2" id="KW-1133">Transmembrane helix</keyword>
<protein>
    <submittedName>
        <fullName evidence="3">Uncharacterized protein</fullName>
    </submittedName>
</protein>
<name>A0AAE3E130_9FIRM</name>
<keyword evidence="2" id="KW-0472">Membrane</keyword>
<dbReference type="Proteomes" id="UP001198242">
    <property type="component" value="Unassembled WGS sequence"/>
</dbReference>
<organism evidence="3 4">
    <name type="scientific">Hominilimicola fabiformis</name>
    <dbReference type="NCBI Taxonomy" id="2885356"/>
    <lineage>
        <taxon>Bacteria</taxon>
        <taxon>Bacillati</taxon>
        <taxon>Bacillota</taxon>
        <taxon>Clostridia</taxon>
        <taxon>Eubacteriales</taxon>
        <taxon>Oscillospiraceae</taxon>
        <taxon>Hominilimicola</taxon>
    </lineage>
</organism>
<feature type="transmembrane region" description="Helical" evidence="2">
    <location>
        <begin position="14"/>
        <end position="37"/>
    </location>
</feature>
<dbReference type="AlphaFoldDB" id="A0AAE3E130"/>
<accession>A0AAE3E130</accession>
<evidence type="ECO:0000256" key="2">
    <source>
        <dbReference type="SAM" id="Phobius"/>
    </source>
</evidence>
<dbReference type="RefSeq" id="WP_147515027.1">
    <property type="nucleotide sequence ID" value="NZ_JAJEQM010000015.1"/>
</dbReference>
<keyword evidence="2" id="KW-0812">Transmembrane</keyword>
<feature type="region of interest" description="Disordered" evidence="1">
    <location>
        <begin position="62"/>
        <end position="96"/>
    </location>
</feature>
<proteinExistence type="predicted"/>
<evidence type="ECO:0000256" key="1">
    <source>
        <dbReference type="SAM" id="MobiDB-lite"/>
    </source>
</evidence>
<sequence length="96" mass="10677">MDYKRVKSGREKGLVWLALILTAVILVQCVMNIVLIVSNRQTKAMFDEALQGQLTMQEEINSLKGIDNGNTENTDNAENSENTADFENSAEENGNQ</sequence>
<comment type="caution">
    <text evidence="3">The sequence shown here is derived from an EMBL/GenBank/DDBJ whole genome shotgun (WGS) entry which is preliminary data.</text>
</comment>
<gene>
    <name evidence="3" type="ORF">LKE05_10875</name>
</gene>
<feature type="compositionally biased region" description="Polar residues" evidence="1">
    <location>
        <begin position="68"/>
        <end position="96"/>
    </location>
</feature>
<evidence type="ECO:0000313" key="3">
    <source>
        <dbReference type="EMBL" id="MCC2211290.1"/>
    </source>
</evidence>